<feature type="compositionally biased region" description="Basic and acidic residues" evidence="1">
    <location>
        <begin position="91"/>
        <end position="100"/>
    </location>
</feature>
<dbReference type="AlphaFoldDB" id="A0ABD2Y883"/>
<comment type="caution">
    <text evidence="2">The sequence shown here is derived from an EMBL/GenBank/DDBJ whole genome shotgun (WGS) entry which is preliminary data.</text>
</comment>
<organism evidence="2 3">
    <name type="scientific">Cinchona calisaya</name>
    <dbReference type="NCBI Taxonomy" id="153742"/>
    <lineage>
        <taxon>Eukaryota</taxon>
        <taxon>Viridiplantae</taxon>
        <taxon>Streptophyta</taxon>
        <taxon>Embryophyta</taxon>
        <taxon>Tracheophyta</taxon>
        <taxon>Spermatophyta</taxon>
        <taxon>Magnoliopsida</taxon>
        <taxon>eudicotyledons</taxon>
        <taxon>Gunneridae</taxon>
        <taxon>Pentapetalae</taxon>
        <taxon>asterids</taxon>
        <taxon>lamiids</taxon>
        <taxon>Gentianales</taxon>
        <taxon>Rubiaceae</taxon>
        <taxon>Cinchonoideae</taxon>
        <taxon>Cinchoneae</taxon>
        <taxon>Cinchona</taxon>
    </lineage>
</organism>
<sequence length="209" mass="23120">MKKREENEIIYVGIYKRDIQKSAKNKKTTGSSRRRWDDDDEEVEPPKHEPPPKPLPAESLKSAIKTKVVNKGQRRKVTWAPDVYDPPPSSESHHQSEWPKHEKKKNSRNEWPKEEEGDKGTPGEGGGIDQTDKDFNKKKGKKNGLKEGAAIAGGEGECKKNQKNQHKGGDAGRGRAGAKGFKDKDKKQGGACGDGKVGGKDKWGKSQKA</sequence>
<feature type="compositionally biased region" description="Basic and acidic residues" evidence="1">
    <location>
        <begin position="197"/>
        <end position="209"/>
    </location>
</feature>
<accession>A0ABD2Y883</accession>
<gene>
    <name evidence="2" type="ORF">ACH5RR_036593</name>
</gene>
<evidence type="ECO:0000256" key="1">
    <source>
        <dbReference type="SAM" id="MobiDB-lite"/>
    </source>
</evidence>
<keyword evidence="3" id="KW-1185">Reference proteome</keyword>
<name>A0ABD2Y883_9GENT</name>
<protein>
    <submittedName>
        <fullName evidence="2">Uncharacterized protein</fullName>
    </submittedName>
</protein>
<dbReference type="EMBL" id="JBJUIK010000015">
    <property type="protein sequence ID" value="KAL3502144.1"/>
    <property type="molecule type" value="Genomic_DNA"/>
</dbReference>
<feature type="region of interest" description="Disordered" evidence="1">
    <location>
        <begin position="22"/>
        <end position="209"/>
    </location>
</feature>
<proteinExistence type="predicted"/>
<reference evidence="2 3" key="1">
    <citation type="submission" date="2024-11" db="EMBL/GenBank/DDBJ databases">
        <title>A near-complete genome assembly of Cinchona calisaya.</title>
        <authorList>
            <person name="Lian D.C."/>
            <person name="Zhao X.W."/>
            <person name="Wei L."/>
        </authorList>
    </citation>
    <scope>NUCLEOTIDE SEQUENCE [LARGE SCALE GENOMIC DNA]</scope>
    <source>
        <tissue evidence="2">Nenye</tissue>
    </source>
</reference>
<feature type="compositionally biased region" description="Basic and acidic residues" evidence="1">
    <location>
        <begin position="107"/>
        <end position="121"/>
    </location>
</feature>
<evidence type="ECO:0000313" key="3">
    <source>
        <dbReference type="Proteomes" id="UP001630127"/>
    </source>
</evidence>
<evidence type="ECO:0000313" key="2">
    <source>
        <dbReference type="EMBL" id="KAL3502144.1"/>
    </source>
</evidence>
<dbReference type="Proteomes" id="UP001630127">
    <property type="component" value="Unassembled WGS sequence"/>
</dbReference>